<sequence>MSQEALEQTKRSTGVRLLRTTSLRTPVDSRARVAVHNGAHSEDPAQDLGSGDTGFFDSPEDYAGFLVLEGFGGPGESSTDDDILASAGGKQLRSSRGCAADSGINLRFSTASQAGSLSSFSRQVLSHLRSLQANLNYLKDVEAKYNNLIRQRPERSAADADGNKDKR</sequence>
<feature type="region of interest" description="Disordered" evidence="1">
    <location>
        <begin position="1"/>
        <end position="22"/>
    </location>
</feature>
<evidence type="ECO:0000313" key="2">
    <source>
        <dbReference type="EMBL" id="TNN30757.1"/>
    </source>
</evidence>
<evidence type="ECO:0000313" key="3">
    <source>
        <dbReference type="Proteomes" id="UP000314294"/>
    </source>
</evidence>
<accession>A0A4Z2EP85</accession>
<evidence type="ECO:0000256" key="1">
    <source>
        <dbReference type="SAM" id="MobiDB-lite"/>
    </source>
</evidence>
<keyword evidence="3" id="KW-1185">Reference proteome</keyword>
<dbReference type="EMBL" id="SRLO01004151">
    <property type="protein sequence ID" value="TNN30757.1"/>
    <property type="molecule type" value="Genomic_DNA"/>
</dbReference>
<comment type="caution">
    <text evidence="2">The sequence shown here is derived from an EMBL/GenBank/DDBJ whole genome shotgun (WGS) entry which is preliminary data.</text>
</comment>
<name>A0A4Z2EP85_9TELE</name>
<dbReference type="OrthoDB" id="8949626at2759"/>
<proteinExistence type="predicted"/>
<dbReference type="Proteomes" id="UP000314294">
    <property type="component" value="Unassembled WGS sequence"/>
</dbReference>
<dbReference type="AlphaFoldDB" id="A0A4Z2EP85"/>
<reference evidence="2 3" key="1">
    <citation type="submission" date="2019-03" db="EMBL/GenBank/DDBJ databases">
        <title>First draft genome of Liparis tanakae, snailfish: a comprehensive survey of snailfish specific genes.</title>
        <authorList>
            <person name="Kim W."/>
            <person name="Song I."/>
            <person name="Jeong J.-H."/>
            <person name="Kim D."/>
            <person name="Kim S."/>
            <person name="Ryu S."/>
            <person name="Song J.Y."/>
            <person name="Lee S.K."/>
        </authorList>
    </citation>
    <scope>NUCLEOTIDE SEQUENCE [LARGE SCALE GENOMIC DNA]</scope>
    <source>
        <tissue evidence="2">Muscle</tissue>
    </source>
</reference>
<gene>
    <name evidence="2" type="ORF">EYF80_059091</name>
</gene>
<protein>
    <submittedName>
        <fullName evidence="2">Uncharacterized protein</fullName>
    </submittedName>
</protein>
<organism evidence="2 3">
    <name type="scientific">Liparis tanakae</name>
    <name type="common">Tanaka's snailfish</name>
    <dbReference type="NCBI Taxonomy" id="230148"/>
    <lineage>
        <taxon>Eukaryota</taxon>
        <taxon>Metazoa</taxon>
        <taxon>Chordata</taxon>
        <taxon>Craniata</taxon>
        <taxon>Vertebrata</taxon>
        <taxon>Euteleostomi</taxon>
        <taxon>Actinopterygii</taxon>
        <taxon>Neopterygii</taxon>
        <taxon>Teleostei</taxon>
        <taxon>Neoteleostei</taxon>
        <taxon>Acanthomorphata</taxon>
        <taxon>Eupercaria</taxon>
        <taxon>Perciformes</taxon>
        <taxon>Cottioidei</taxon>
        <taxon>Cottales</taxon>
        <taxon>Liparidae</taxon>
        <taxon>Liparis</taxon>
    </lineage>
</organism>